<dbReference type="InterPro" id="IPR028098">
    <property type="entry name" value="Glyco_trans_4-like_N"/>
</dbReference>
<keyword evidence="3" id="KW-0328">Glycosyltransferase</keyword>
<comment type="caution">
    <text evidence="3">The sequence shown here is derived from an EMBL/GenBank/DDBJ whole genome shotgun (WGS) entry which is preliminary data.</text>
</comment>
<sequence length="378" mass="43365">MRVLQIAVGINGGGVGAVLLNYYSHMDHNDVKFDIVIDDLPSVKNGSLNEATFKQMGCNIFRVTPKSVNLRENIRQVSEIMKNGNYDVLHSNMEEWSALYCCIAKKHGINTRIAHAHLAYVNTPSLIKKMYNRVLKTGLKHYATDFFACSRDAGKYLFGDSILKKDNFKVLPNAIETNKYIYNCETRNRIRKEFGINNNTFVVGFVGRLYYQKNPERMIRIFNEICKKHTDSQLVIVGDYKSYSKFSELTDYAKKNGIYNQIIYTGLRQDVPDVMQAFDAFVLPSRYEGFGIVYIEAQTAGLMTFGTAKVVPEEVNCTKLMNFIDSKKTDKEWAEIILNKSLNYTREDLSTEIRNSGFEIAVEAKKLQRFYIEKASKY</sequence>
<dbReference type="Pfam" id="PF00534">
    <property type="entry name" value="Glycos_transf_1"/>
    <property type="match status" value="1"/>
</dbReference>
<proteinExistence type="predicted"/>
<feature type="domain" description="Glycosyltransferase subfamily 4-like N-terminal" evidence="2">
    <location>
        <begin position="13"/>
        <end position="178"/>
    </location>
</feature>
<feature type="domain" description="Glycosyl transferase family 1" evidence="1">
    <location>
        <begin position="187"/>
        <end position="337"/>
    </location>
</feature>
<dbReference type="EC" id="2.4.-.-" evidence="3"/>
<dbReference type="SUPFAM" id="SSF53756">
    <property type="entry name" value="UDP-Glycosyltransferase/glycogen phosphorylase"/>
    <property type="match status" value="1"/>
</dbReference>
<protein>
    <submittedName>
        <fullName evidence="3">Putative glycosyltransferase EpsF</fullName>
        <ecNumber evidence="3">2.4.-.-</ecNumber>
    </submittedName>
</protein>
<evidence type="ECO:0000313" key="3">
    <source>
        <dbReference type="EMBL" id="PKD26898.1"/>
    </source>
</evidence>
<dbReference type="GO" id="GO:0016757">
    <property type="term" value="F:glycosyltransferase activity"/>
    <property type="evidence" value="ECO:0007669"/>
    <property type="project" value="UniProtKB-KW"/>
</dbReference>
<dbReference type="PANTHER" id="PTHR12526:SF630">
    <property type="entry name" value="GLYCOSYLTRANSFERASE"/>
    <property type="match status" value="1"/>
</dbReference>
<dbReference type="Gene3D" id="3.40.50.2000">
    <property type="entry name" value="Glycogen Phosphorylase B"/>
    <property type="match status" value="2"/>
</dbReference>
<keyword evidence="3" id="KW-0808">Transferase</keyword>
<dbReference type="EMBL" id="NNSR01000073">
    <property type="protein sequence ID" value="PKD26898.1"/>
    <property type="molecule type" value="Genomic_DNA"/>
</dbReference>
<organism evidence="3 4">
    <name type="scientific">Ruminococcus bromii</name>
    <dbReference type="NCBI Taxonomy" id="40518"/>
    <lineage>
        <taxon>Bacteria</taxon>
        <taxon>Bacillati</taxon>
        <taxon>Bacillota</taxon>
        <taxon>Clostridia</taxon>
        <taxon>Eubacteriales</taxon>
        <taxon>Oscillospiraceae</taxon>
        <taxon>Ruminococcus</taxon>
    </lineage>
</organism>
<evidence type="ECO:0000313" key="4">
    <source>
        <dbReference type="Proteomes" id="UP000233425"/>
    </source>
</evidence>
<dbReference type="Pfam" id="PF13439">
    <property type="entry name" value="Glyco_transf_4"/>
    <property type="match status" value="1"/>
</dbReference>
<reference evidence="3" key="1">
    <citation type="journal article" date="2018" name="Environ. Microbiol.">
        <title>Sporulation capability and amylosome conservation among diverse human colonic and rumen isolates of the keystone starch-degrader Ruminococcus bromii.</title>
        <authorList>
            <person name="Mukhopadhya I."/>
            <person name="Morais S."/>
            <person name="Laverde-Gomez J."/>
            <person name="Sheridan P.O."/>
            <person name="Walker A.W."/>
            <person name="Kelly W."/>
            <person name="Klieve A.V."/>
            <person name="Ouwerkerk D."/>
            <person name="Duncan S.H."/>
            <person name="Louis P."/>
            <person name="Koropatkin N."/>
            <person name="Cockburn D."/>
            <person name="Kibler R."/>
            <person name="Cooper P.J."/>
            <person name="Sandoval C."/>
            <person name="Crost E."/>
            <person name="Juge N."/>
            <person name="Bayer E.A."/>
            <person name="Flint H.J."/>
        </authorList>
    </citation>
    <scope>NUCLEOTIDE SEQUENCE [LARGE SCALE GENOMIC DNA]</scope>
    <source>
        <strain evidence="3">ATCC 27255</strain>
    </source>
</reference>
<dbReference type="InterPro" id="IPR001296">
    <property type="entry name" value="Glyco_trans_1"/>
</dbReference>
<evidence type="ECO:0000259" key="2">
    <source>
        <dbReference type="Pfam" id="PF13439"/>
    </source>
</evidence>
<dbReference type="PANTHER" id="PTHR12526">
    <property type="entry name" value="GLYCOSYLTRANSFERASE"/>
    <property type="match status" value="1"/>
</dbReference>
<dbReference type="Proteomes" id="UP000233425">
    <property type="component" value="Unassembled WGS sequence"/>
</dbReference>
<name>A0A2N0UIY3_9FIRM</name>
<gene>
    <name evidence="3" type="primary">epsF_2</name>
    <name evidence="3" type="ORF">RBATCC27255_01763</name>
</gene>
<dbReference type="AlphaFoldDB" id="A0A2N0UIY3"/>
<keyword evidence="4" id="KW-1185">Reference proteome</keyword>
<accession>A0A2N0UIY3</accession>
<dbReference type="RefSeq" id="WP_101029683.1">
    <property type="nucleotide sequence ID" value="NZ_CABMMZ010000073.1"/>
</dbReference>
<evidence type="ECO:0000259" key="1">
    <source>
        <dbReference type="Pfam" id="PF00534"/>
    </source>
</evidence>